<dbReference type="VEuPathDB" id="CryptoDB:GY17_00003907"/>
<dbReference type="Pfam" id="PF16897">
    <property type="entry name" value="MMR_HSR1_Xtn"/>
    <property type="match status" value="1"/>
</dbReference>
<dbReference type="InterPro" id="IPR006073">
    <property type="entry name" value="GTP-bd"/>
</dbReference>
<dbReference type="Pfam" id="PF01926">
    <property type="entry name" value="MMR_HSR1"/>
    <property type="match status" value="1"/>
</dbReference>
<dbReference type="EMBL" id="JTAI01000024">
    <property type="protein sequence ID" value="PPS92491.1"/>
    <property type="molecule type" value="Genomic_DNA"/>
</dbReference>
<dbReference type="FunFam" id="3.10.20.30:FF:000003">
    <property type="entry name" value="Developmentally-regulated GTP-binding protein 1"/>
    <property type="match status" value="1"/>
</dbReference>
<reference evidence="5" key="2">
    <citation type="submission" date="2015-08" db="EMBL/GenBank/DDBJ databases">
        <authorList>
            <person name="Babu N.S."/>
            <person name="Beckwith C.J."/>
            <person name="Beseler K.G."/>
            <person name="Brison A."/>
            <person name="Carone J.V."/>
            <person name="Caskin T.P."/>
            <person name="Diamond M."/>
            <person name="Durham M.E."/>
            <person name="Foxe J.M."/>
            <person name="Go M."/>
            <person name="Henderson B.A."/>
            <person name="Jones I.B."/>
            <person name="McGettigan J.A."/>
            <person name="Micheletti S.J."/>
            <person name="Nasrallah M.E."/>
            <person name="Ortiz D."/>
            <person name="Piller C.R."/>
            <person name="Privatt S.R."/>
            <person name="Schneider S.L."/>
            <person name="Sharp S."/>
            <person name="Smith T.C."/>
            <person name="Stanton J.D."/>
            <person name="Ullery H.E."/>
            <person name="Wilson R.J."/>
            <person name="Serrano M.G."/>
            <person name="Buck G."/>
            <person name="Lee V."/>
            <person name="Wang Y."/>
            <person name="Carvalho R."/>
            <person name="Voegtly L."/>
            <person name="Shi R."/>
            <person name="Duckworth R."/>
            <person name="Johnson A."/>
            <person name="Loviza R."/>
            <person name="Walstead R."/>
            <person name="Shah Z."/>
            <person name="Kiflezghi M."/>
            <person name="Wade K."/>
            <person name="Ball S.L."/>
            <person name="Bradley K.W."/>
            <person name="Asai D.J."/>
            <person name="Bowman C.A."/>
            <person name="Russell D.A."/>
            <person name="Pope W.H."/>
            <person name="Jacobs-Sera D."/>
            <person name="Hendrix R.W."/>
            <person name="Hatfull G.F."/>
        </authorList>
    </citation>
    <scope>NUCLEOTIDE SEQUENCE [LARGE SCALE GENOMIC DNA]</scope>
</reference>
<dbReference type="InterPro" id="IPR027417">
    <property type="entry name" value="P-loop_NTPase"/>
</dbReference>
<dbReference type="CDD" id="cd01896">
    <property type="entry name" value="DRG"/>
    <property type="match status" value="1"/>
</dbReference>
<dbReference type="Pfam" id="PF02824">
    <property type="entry name" value="TGS"/>
    <property type="match status" value="1"/>
</dbReference>
<dbReference type="NCBIfam" id="TIGR00231">
    <property type="entry name" value="small_GTP"/>
    <property type="match status" value="1"/>
</dbReference>
<keyword evidence="1" id="KW-0547">Nucleotide-binding</keyword>
<sequence>MGILERIADIEAEMARTQKNKKTEYHLGRLKAQLAKLKTELIEAGSGGKGKGEGFDVAKQGDARVILIGFPSVGKSTLMHELTGTETAVAAYEFTTLTCVPGIMKYNEAKIQLLDLPGIIEGAATGRGRGRQVIAVAHSADLVLMVIDSTKDDSQRRKLEYELEAIGIRLNKKPPQIVVKPKKIGGVTFNSTVPLTHLDNKMVVSILNEYKIYNADVLIKEDCTVDEFIDCIEGNRRYVPCLYVHNKIDNLNLSEIDELARQPNSVVISSQKRWNLDTLVEQIWGKLGLVRLYTKKKGEFPDFSEPLIMTPQRGVINVETAVKLIHKDLINEFKHALVWGTSVKHNPQCVGLSHKLQDEDVIQLVKTR</sequence>
<organism evidence="5">
    <name type="scientific">Cryptosporidium hominis</name>
    <dbReference type="NCBI Taxonomy" id="237895"/>
    <lineage>
        <taxon>Eukaryota</taxon>
        <taxon>Sar</taxon>
        <taxon>Alveolata</taxon>
        <taxon>Apicomplexa</taxon>
        <taxon>Conoidasida</taxon>
        <taxon>Coccidia</taxon>
        <taxon>Eucoccidiorida</taxon>
        <taxon>Eimeriorina</taxon>
        <taxon>Cryptosporidiidae</taxon>
        <taxon>Cryptosporidium</taxon>
    </lineage>
</organism>
<evidence type="ECO:0000313" key="5">
    <source>
        <dbReference type="EMBL" id="CUV04826.1"/>
    </source>
</evidence>
<evidence type="ECO:0000256" key="2">
    <source>
        <dbReference type="ARBA" id="ARBA00023134"/>
    </source>
</evidence>
<dbReference type="PROSITE" id="PS51710">
    <property type="entry name" value="G_OBG"/>
    <property type="match status" value="1"/>
</dbReference>
<dbReference type="VEuPathDB" id="CryptoDB:ChTU502y2012_384g0300"/>
<dbReference type="EMBL" id="LN877949">
    <property type="protein sequence ID" value="CUV04826.1"/>
    <property type="molecule type" value="Genomic_DNA"/>
</dbReference>
<dbReference type="FunFam" id="3.40.50.300:FF:001436">
    <property type="entry name" value="Developmentally-regulated GTP-binding protein"/>
    <property type="match status" value="1"/>
</dbReference>
<gene>
    <name evidence="5" type="ORF">CHUDEA3_130</name>
    <name evidence="6" type="ORF">GY17_00003907</name>
</gene>
<dbReference type="Proteomes" id="UP001429100">
    <property type="component" value="Unassembled WGS sequence"/>
</dbReference>
<dbReference type="InterPro" id="IPR012675">
    <property type="entry name" value="Beta-grasp_dom_sf"/>
</dbReference>
<dbReference type="GO" id="GO:0005525">
    <property type="term" value="F:GTP binding"/>
    <property type="evidence" value="ECO:0007669"/>
    <property type="project" value="UniProtKB-KW"/>
</dbReference>
<proteinExistence type="predicted"/>
<reference evidence="6 7" key="1">
    <citation type="submission" date="2014-11" db="EMBL/GenBank/DDBJ databases">
        <title>Comparative genomic analysis of Cryptosporidium hominis reveals occurrence of genetic recombination in virulent subtypes.</title>
        <authorList>
            <person name="Guo Y."/>
            <person name="Tang K."/>
            <person name="Frace M."/>
            <person name="Li N."/>
            <person name="Roellig D.M."/>
            <person name="Sammons S."/>
            <person name="Knipe K."/>
            <person name="Rowe L."/>
            <person name="Feng Y."/>
            <person name="Xiao L."/>
        </authorList>
    </citation>
    <scope>NUCLEOTIDE SEQUENCE [LARGE SCALE GENOMIC DNA]</scope>
    <source>
        <strain evidence="6">30976</strain>
    </source>
</reference>
<reference evidence="6 7" key="3">
    <citation type="submission" date="2017-10" db="EMBL/GenBank/DDBJ databases">
        <title>Consistent, comparative and evidence-based genome annotation and re-annotation for the closely-related species, Cryptosporidium parvum, C. hominis and C. tyzzeri.</title>
        <authorList>
            <person name="Baptista R.P."/>
            <person name="Li Y."/>
            <person name="Sateriale A."/>
            <person name="Striepen B."/>
            <person name="Kissinger J.C."/>
        </authorList>
    </citation>
    <scope>NUCLEOTIDE SEQUENCE [LARGE SCALE GENOMIC DNA]</scope>
    <source>
        <strain evidence="6">30976</strain>
    </source>
</reference>
<dbReference type="InterPro" id="IPR012676">
    <property type="entry name" value="TGS-like"/>
</dbReference>
<dbReference type="VEuPathDB" id="CryptoDB:Chro.30022"/>
<dbReference type="PROSITE" id="PS00905">
    <property type="entry name" value="GTP1_OBG"/>
    <property type="match status" value="1"/>
</dbReference>
<evidence type="ECO:0000259" key="4">
    <source>
        <dbReference type="PROSITE" id="PS51880"/>
    </source>
</evidence>
<dbReference type="Gene3D" id="3.10.20.30">
    <property type="match status" value="1"/>
</dbReference>
<evidence type="ECO:0000313" key="6">
    <source>
        <dbReference type="EMBL" id="PPS92491.1"/>
    </source>
</evidence>
<dbReference type="SUPFAM" id="SSF81271">
    <property type="entry name" value="TGS-like"/>
    <property type="match status" value="1"/>
</dbReference>
<keyword evidence="7" id="KW-1185">Reference proteome</keyword>
<dbReference type="PANTHER" id="PTHR43127">
    <property type="entry name" value="DEVELOPMENTALLY-REGULATED GTP-BINDING PROTEIN 2"/>
    <property type="match status" value="1"/>
</dbReference>
<dbReference type="GO" id="GO:0003924">
    <property type="term" value="F:GTPase activity"/>
    <property type="evidence" value="ECO:0007669"/>
    <property type="project" value="InterPro"/>
</dbReference>
<dbReference type="PROSITE" id="PS51880">
    <property type="entry name" value="TGS"/>
    <property type="match status" value="1"/>
</dbReference>
<dbReference type="AlphaFoldDB" id="A0A0S4TCC7"/>
<dbReference type="PRINTS" id="PR00326">
    <property type="entry name" value="GTP1OBG"/>
</dbReference>
<evidence type="ECO:0000313" key="7">
    <source>
        <dbReference type="Proteomes" id="UP001429100"/>
    </source>
</evidence>
<dbReference type="InterPro" id="IPR005225">
    <property type="entry name" value="Small_GTP-bd"/>
</dbReference>
<dbReference type="InterPro" id="IPR006074">
    <property type="entry name" value="GTP1-OBG_CS"/>
</dbReference>
<dbReference type="Gene3D" id="6.10.140.1070">
    <property type="match status" value="2"/>
</dbReference>
<dbReference type="VEuPathDB" id="CryptoDB:CHUDEA3_130"/>
<evidence type="ECO:0000259" key="3">
    <source>
        <dbReference type="PROSITE" id="PS51710"/>
    </source>
</evidence>
<dbReference type="SUPFAM" id="SSF52540">
    <property type="entry name" value="P-loop containing nucleoside triphosphate hydrolases"/>
    <property type="match status" value="1"/>
</dbReference>
<feature type="domain" description="OBG-type G" evidence="3">
    <location>
        <begin position="63"/>
        <end position="288"/>
    </location>
</feature>
<dbReference type="InterPro" id="IPR031167">
    <property type="entry name" value="G_OBG"/>
</dbReference>
<evidence type="ECO:0000256" key="1">
    <source>
        <dbReference type="ARBA" id="ARBA00022741"/>
    </source>
</evidence>
<protein>
    <submittedName>
        <fullName evidence="6">DRG like OBG family Gtpase with TGS domain</fullName>
    </submittedName>
</protein>
<feature type="domain" description="TGS" evidence="4">
    <location>
        <begin position="288"/>
        <end position="366"/>
    </location>
</feature>
<dbReference type="Proteomes" id="UP000199752">
    <property type="component" value="Chromosome 3"/>
</dbReference>
<name>A0A0S4TCC7_CRYHO</name>
<dbReference type="InterPro" id="IPR045001">
    <property type="entry name" value="DRG"/>
</dbReference>
<accession>A0A0S4TCC7</accession>
<dbReference type="InterPro" id="IPR004095">
    <property type="entry name" value="TGS"/>
</dbReference>
<keyword evidence="2" id="KW-0342">GTP-binding</keyword>
<dbReference type="InterPro" id="IPR031662">
    <property type="entry name" value="GTP-binding_2"/>
</dbReference>